<dbReference type="InterPro" id="IPR024084">
    <property type="entry name" value="IsoPropMal-DH-like_dom"/>
</dbReference>
<evidence type="ECO:0000256" key="11">
    <source>
        <dbReference type="ARBA" id="ARBA00023211"/>
    </source>
</evidence>
<accession>A0A381UYT6</accession>
<dbReference type="GO" id="GO:0051287">
    <property type="term" value="F:NAD binding"/>
    <property type="evidence" value="ECO:0007669"/>
    <property type="project" value="InterPro"/>
</dbReference>
<dbReference type="PROSITE" id="PS00470">
    <property type="entry name" value="IDH_IMDH"/>
    <property type="match status" value="1"/>
</dbReference>
<evidence type="ECO:0000256" key="4">
    <source>
        <dbReference type="ARBA" id="ARBA00013101"/>
    </source>
</evidence>
<keyword evidence="9" id="KW-0560">Oxidoreductase</keyword>
<keyword evidence="5" id="KW-0432">Leucine biosynthesis</keyword>
<evidence type="ECO:0000256" key="9">
    <source>
        <dbReference type="ARBA" id="ARBA00023002"/>
    </source>
</evidence>
<feature type="non-terminal residue" evidence="14">
    <location>
        <position position="1"/>
    </location>
</feature>
<keyword evidence="6" id="KW-0028">Amino-acid biosynthesis</keyword>
<dbReference type="GO" id="GO:0005829">
    <property type="term" value="C:cytosol"/>
    <property type="evidence" value="ECO:0007669"/>
    <property type="project" value="TreeGrafter"/>
</dbReference>
<feature type="domain" description="Isopropylmalate dehydrogenase-like" evidence="13">
    <location>
        <begin position="10"/>
        <end position="365"/>
    </location>
</feature>
<keyword evidence="7" id="KW-0479">Metal-binding</keyword>
<dbReference type="GO" id="GO:0000287">
    <property type="term" value="F:magnesium ion binding"/>
    <property type="evidence" value="ECO:0007669"/>
    <property type="project" value="InterPro"/>
</dbReference>
<evidence type="ECO:0000256" key="10">
    <source>
        <dbReference type="ARBA" id="ARBA00023027"/>
    </source>
</evidence>
<dbReference type="FunFam" id="3.40.718.10:FF:000006">
    <property type="entry name" value="3-isopropylmalate dehydrogenase"/>
    <property type="match status" value="1"/>
</dbReference>
<keyword evidence="11" id="KW-0464">Manganese</keyword>
<evidence type="ECO:0000256" key="2">
    <source>
        <dbReference type="ARBA" id="ARBA00001946"/>
    </source>
</evidence>
<dbReference type="PANTHER" id="PTHR42979">
    <property type="entry name" value="3-ISOPROPYLMALATE DEHYDROGENASE"/>
    <property type="match status" value="1"/>
</dbReference>
<evidence type="ECO:0000256" key="1">
    <source>
        <dbReference type="ARBA" id="ARBA00001936"/>
    </source>
</evidence>
<evidence type="ECO:0000256" key="7">
    <source>
        <dbReference type="ARBA" id="ARBA00022723"/>
    </source>
</evidence>
<organism evidence="14">
    <name type="scientific">marine metagenome</name>
    <dbReference type="NCBI Taxonomy" id="408172"/>
    <lineage>
        <taxon>unclassified sequences</taxon>
        <taxon>metagenomes</taxon>
        <taxon>ecological metagenomes</taxon>
    </lineage>
</organism>
<evidence type="ECO:0000256" key="5">
    <source>
        <dbReference type="ARBA" id="ARBA00022430"/>
    </source>
</evidence>
<dbReference type="SUPFAM" id="SSF53659">
    <property type="entry name" value="Isocitrate/Isopropylmalate dehydrogenase-like"/>
    <property type="match status" value="1"/>
</dbReference>
<name>A0A381UYT6_9ZZZZ</name>
<evidence type="ECO:0000313" key="14">
    <source>
        <dbReference type="EMBL" id="SVA32537.1"/>
    </source>
</evidence>
<sequence>VHTVSVSTFRVLVLGGDGIGPEVTDAAVTVLEQAAGASGLRIDLEHDLLGGAAYDEHGVFCTDDTVDKATRANAVLVGAVGGPKWDQIKIDGGPQDKDGLMRLRQTLNVYAGLRPARGYPALVHATPFREGLAEQADVMVVRELCGGAFFAQPRGIEPVEGGGFRAFDTNLYTTPEIERIARVAFALAQRRRGRVTSIDKANVMESYVLWRQVVENIGHLEYPDVELELLYADNAAYQLMQQPARFDVILGDNLFGDLFSDLAGTIAGSLGMLPSASLPGLSQPGDAGAAAIYEPVHGSAPDIAGQGIANPIGAILSVAMMFEFSFHQPAVARSIEQAVDRTVQHGVLTPDLGGQATTDQVTEQVLAYLAQAD</sequence>
<dbReference type="AlphaFoldDB" id="A0A381UYT6"/>
<proteinExistence type="predicted"/>
<dbReference type="InterPro" id="IPR004429">
    <property type="entry name" value="Isopropylmalate_DH"/>
</dbReference>
<evidence type="ECO:0000256" key="6">
    <source>
        <dbReference type="ARBA" id="ARBA00022605"/>
    </source>
</evidence>
<dbReference type="GO" id="GO:0003862">
    <property type="term" value="F:3-isopropylmalate dehydrogenase activity"/>
    <property type="evidence" value="ECO:0007669"/>
    <property type="project" value="UniProtKB-EC"/>
</dbReference>
<dbReference type="Gene3D" id="3.40.718.10">
    <property type="entry name" value="Isopropylmalate Dehydrogenase"/>
    <property type="match status" value="1"/>
</dbReference>
<reference evidence="14" key="1">
    <citation type="submission" date="2018-05" db="EMBL/GenBank/DDBJ databases">
        <authorList>
            <person name="Lanie J.A."/>
            <person name="Ng W.-L."/>
            <person name="Kazmierczak K.M."/>
            <person name="Andrzejewski T.M."/>
            <person name="Davidsen T.M."/>
            <person name="Wayne K.J."/>
            <person name="Tettelin H."/>
            <person name="Glass J.I."/>
            <person name="Rusch D."/>
            <person name="Podicherti R."/>
            <person name="Tsui H.-C.T."/>
            <person name="Winkler M.E."/>
        </authorList>
    </citation>
    <scope>NUCLEOTIDE SEQUENCE</scope>
</reference>
<dbReference type="GO" id="GO:0009098">
    <property type="term" value="P:L-leucine biosynthetic process"/>
    <property type="evidence" value="ECO:0007669"/>
    <property type="project" value="UniProtKB-KW"/>
</dbReference>
<keyword evidence="10" id="KW-0520">NAD</keyword>
<keyword evidence="8" id="KW-0460">Magnesium</keyword>
<dbReference type="EC" id="1.1.1.85" evidence="4"/>
<dbReference type="InterPro" id="IPR019818">
    <property type="entry name" value="IsoCit/isopropylmalate_DH_CS"/>
</dbReference>
<comment type="cofactor">
    <cofactor evidence="1">
        <name>Mn(2+)</name>
        <dbReference type="ChEBI" id="CHEBI:29035"/>
    </cofactor>
</comment>
<keyword evidence="12" id="KW-0100">Branched-chain amino acid biosynthesis</keyword>
<dbReference type="PANTHER" id="PTHR42979:SF1">
    <property type="entry name" value="3-ISOPROPYLMALATE DEHYDROGENASE"/>
    <property type="match status" value="1"/>
</dbReference>
<gene>
    <name evidence="14" type="ORF">METZ01_LOCUS85391</name>
</gene>
<evidence type="ECO:0000256" key="12">
    <source>
        <dbReference type="ARBA" id="ARBA00023304"/>
    </source>
</evidence>
<evidence type="ECO:0000259" key="13">
    <source>
        <dbReference type="SMART" id="SM01329"/>
    </source>
</evidence>
<dbReference type="EMBL" id="UINC01007298">
    <property type="protein sequence ID" value="SVA32537.1"/>
    <property type="molecule type" value="Genomic_DNA"/>
</dbReference>
<evidence type="ECO:0000256" key="3">
    <source>
        <dbReference type="ARBA" id="ARBA00011738"/>
    </source>
</evidence>
<dbReference type="Pfam" id="PF00180">
    <property type="entry name" value="Iso_dh"/>
    <property type="match status" value="1"/>
</dbReference>
<evidence type="ECO:0000256" key="8">
    <source>
        <dbReference type="ARBA" id="ARBA00022842"/>
    </source>
</evidence>
<dbReference type="NCBIfam" id="TIGR00169">
    <property type="entry name" value="leuB"/>
    <property type="match status" value="1"/>
</dbReference>
<protein>
    <recommendedName>
        <fullName evidence="4">3-isopropylmalate dehydrogenase</fullName>
        <ecNumber evidence="4">1.1.1.85</ecNumber>
    </recommendedName>
</protein>
<dbReference type="SMART" id="SM01329">
    <property type="entry name" value="Iso_dh"/>
    <property type="match status" value="1"/>
</dbReference>
<comment type="subunit">
    <text evidence="3">Homodimer.</text>
</comment>
<comment type="cofactor">
    <cofactor evidence="2">
        <name>Mg(2+)</name>
        <dbReference type="ChEBI" id="CHEBI:18420"/>
    </cofactor>
</comment>